<accession>R6WMS9</accession>
<dbReference type="AlphaFoldDB" id="R6WMS9"/>
<dbReference type="Proteomes" id="UP000014937">
    <property type="component" value="Unassembled WGS sequence"/>
</dbReference>
<gene>
    <name evidence="2" type="ORF">BN587_02110</name>
</gene>
<evidence type="ECO:0000313" key="2">
    <source>
        <dbReference type="EMBL" id="CDD10735.1"/>
    </source>
</evidence>
<organism evidence="2">
    <name type="scientific">Phascolarctobacterium succinatutens CAG:287</name>
    <dbReference type="NCBI Taxonomy" id="1263101"/>
    <lineage>
        <taxon>Bacteria</taxon>
        <taxon>Bacillati</taxon>
        <taxon>Bacillota</taxon>
        <taxon>Negativicutes</taxon>
        <taxon>Acidaminococcales</taxon>
        <taxon>Acidaminococcaceae</taxon>
        <taxon>Phascolarctobacterium</taxon>
    </lineage>
</organism>
<feature type="compositionally biased region" description="Basic and acidic residues" evidence="1">
    <location>
        <begin position="67"/>
        <end position="79"/>
    </location>
</feature>
<sequence length="93" mass="11159">MSVKVYILKNYIDPEYRKLTPEQLEKDIQEELEKSKELTEWPCPFECIDYAKYKKRLKKEKKQGRAQRKETRIGKLTDKASKLAERMHNKVGL</sequence>
<evidence type="ECO:0000256" key="1">
    <source>
        <dbReference type="SAM" id="MobiDB-lite"/>
    </source>
</evidence>
<dbReference type="HOGENOM" id="CLU_2397050_0_0_9"/>
<dbReference type="EMBL" id="CBGL010000047">
    <property type="protein sequence ID" value="CDD10735.1"/>
    <property type="molecule type" value="Genomic_DNA"/>
</dbReference>
<feature type="region of interest" description="Disordered" evidence="1">
    <location>
        <begin position="59"/>
        <end position="79"/>
    </location>
</feature>
<comment type="caution">
    <text evidence="2">The sequence shown here is derived from an EMBL/GenBank/DDBJ whole genome shotgun (WGS) entry which is preliminary data.</text>
</comment>
<reference evidence="2" key="1">
    <citation type="submission" date="2012-11" db="EMBL/GenBank/DDBJ databases">
        <title>Dependencies among metagenomic species, viruses, plasmids and units of genetic variation.</title>
        <authorList>
            <person name="Nielsen H.B."/>
            <person name="Almeida M."/>
            <person name="Juncker A.S."/>
            <person name="Rasmussen S."/>
            <person name="Li J."/>
            <person name="Sunagawa S."/>
            <person name="Plichta D."/>
            <person name="Gautier L."/>
            <person name="Le Chatelier E."/>
            <person name="Peletier E."/>
            <person name="Bonde I."/>
            <person name="Nielsen T."/>
            <person name="Manichanh C."/>
            <person name="Arumugam M."/>
            <person name="Batto J."/>
            <person name="Santos M.B.Q.D."/>
            <person name="Blom N."/>
            <person name="Borruel N."/>
            <person name="Burgdorf K.S."/>
            <person name="Boumezbeur F."/>
            <person name="Casellas F."/>
            <person name="Dore J."/>
            <person name="Guarner F."/>
            <person name="Hansen T."/>
            <person name="Hildebrand F."/>
            <person name="Kaas R.S."/>
            <person name="Kennedy S."/>
            <person name="Kristiansen K."/>
            <person name="Kultima J.R."/>
            <person name="Leonard P."/>
            <person name="Levenez F."/>
            <person name="Lund O."/>
            <person name="Moumen B."/>
            <person name="Le Paslier D."/>
            <person name="Pons N."/>
            <person name="Pedersen O."/>
            <person name="Prifti E."/>
            <person name="Qin J."/>
            <person name="Raes J."/>
            <person name="Tap J."/>
            <person name="Tims S."/>
            <person name="Ussery D.W."/>
            <person name="Yamada T."/>
            <person name="MetaHit consortium"/>
            <person name="Renault P."/>
            <person name="Sicheritz-Ponten T."/>
            <person name="Bork P."/>
            <person name="Wang J."/>
            <person name="Brunak S."/>
            <person name="Ehrlich S.D."/>
        </authorList>
    </citation>
    <scope>NUCLEOTIDE SEQUENCE [LARGE SCALE GENOMIC DNA]</scope>
</reference>
<proteinExistence type="predicted"/>
<protein>
    <submittedName>
        <fullName evidence="2">Uncharacterized protein</fullName>
    </submittedName>
</protein>
<name>R6WMS9_9FIRM</name>